<sequence>MIDIALFRLPGGRAWIGQGPFESLAEAPAEGGVFYVNDFDLSDKRPWKKPSQLVEVSADSLAQKAGWNGATPPKIQWAKPSTEWFKMAFRRIRREVLSKRLEKMVPVLTERGTITQGDPVRLLEKVMTAPTNTWGYGWVQAGQGFLGATPELLFRAQGSSVETMALAGTAKPGAQEAFLTDVKEIEEHEIVVRYLTERLNALGNVERDPRGLCQAANLLHFQTNLRVMLDQTMDPGALVTQLHPTPAVGCLPREEHWLTKLREYRTQLDVPSFFGAPFGFIEPGQGNTCHMVVAIRGLGWTKDEAQLPSGCGIVGGSAFDHEWRELRLKRESVVTMLGL</sequence>
<dbReference type="SUPFAM" id="SSF56322">
    <property type="entry name" value="ADC synthase"/>
    <property type="match status" value="1"/>
</dbReference>
<dbReference type="OrthoDB" id="9803598at2"/>
<feature type="domain" description="Chorismate-utilising enzyme C-terminal" evidence="1">
    <location>
        <begin position="83"/>
        <end position="329"/>
    </location>
</feature>
<dbReference type="Proteomes" id="UP000190774">
    <property type="component" value="Unassembled WGS sequence"/>
</dbReference>
<proteinExistence type="predicted"/>
<dbReference type="InterPro" id="IPR005801">
    <property type="entry name" value="ADC_synthase"/>
</dbReference>
<dbReference type="PANTHER" id="PTHR42839">
    <property type="entry name" value="ISOCHORISMATE SYNTHASE ENTC"/>
    <property type="match status" value="1"/>
</dbReference>
<evidence type="ECO:0000313" key="2">
    <source>
        <dbReference type="EMBL" id="SKB04373.1"/>
    </source>
</evidence>
<organism evidence="2 3">
    <name type="scientific">Prosthecobacter debontii</name>
    <dbReference type="NCBI Taxonomy" id="48467"/>
    <lineage>
        <taxon>Bacteria</taxon>
        <taxon>Pseudomonadati</taxon>
        <taxon>Verrucomicrobiota</taxon>
        <taxon>Verrucomicrobiia</taxon>
        <taxon>Verrucomicrobiales</taxon>
        <taxon>Verrucomicrobiaceae</taxon>
        <taxon>Prosthecobacter</taxon>
    </lineage>
</organism>
<name>A0A1T4YRR6_9BACT</name>
<dbReference type="InterPro" id="IPR015890">
    <property type="entry name" value="Chorismate_C"/>
</dbReference>
<evidence type="ECO:0000313" key="3">
    <source>
        <dbReference type="Proteomes" id="UP000190774"/>
    </source>
</evidence>
<dbReference type="PANTHER" id="PTHR42839:SF2">
    <property type="entry name" value="ISOCHORISMATE SYNTHASE ENTC"/>
    <property type="match status" value="1"/>
</dbReference>
<gene>
    <name evidence="2" type="ORF">SAMN02745166_04054</name>
</gene>
<keyword evidence="3" id="KW-1185">Reference proteome</keyword>
<accession>A0A1T4YRR6</accession>
<protein>
    <submittedName>
        <fullName evidence="2">Menaquinone-specific isochorismate synthase</fullName>
    </submittedName>
</protein>
<dbReference type="AlphaFoldDB" id="A0A1T4YRR6"/>
<dbReference type="Pfam" id="PF00425">
    <property type="entry name" value="Chorismate_bind"/>
    <property type="match status" value="1"/>
</dbReference>
<dbReference type="EMBL" id="FUYE01000016">
    <property type="protein sequence ID" value="SKB04373.1"/>
    <property type="molecule type" value="Genomic_DNA"/>
</dbReference>
<dbReference type="Gene3D" id="3.60.120.10">
    <property type="entry name" value="Anthranilate synthase"/>
    <property type="match status" value="1"/>
</dbReference>
<reference evidence="3" key="1">
    <citation type="submission" date="2017-02" db="EMBL/GenBank/DDBJ databases">
        <authorList>
            <person name="Varghese N."/>
            <person name="Submissions S."/>
        </authorList>
    </citation>
    <scope>NUCLEOTIDE SEQUENCE [LARGE SCALE GENOMIC DNA]</scope>
    <source>
        <strain evidence="3">ATCC 700200</strain>
    </source>
</reference>
<evidence type="ECO:0000259" key="1">
    <source>
        <dbReference type="Pfam" id="PF00425"/>
    </source>
</evidence>
<dbReference type="STRING" id="48467.SAMN02745166_04054"/>